<accession>Q9TWU2</accession>
<dbReference type="AlphaFoldDB" id="Q9TWU2"/>
<dbReference type="PIR" id="A56589">
    <property type="entry name" value="A56589"/>
</dbReference>
<sequence>DPHYKFNMDANGWLKVHQIPATWTEAFLRTHY</sequence>
<name>Q9TWU2_SPOEX</name>
<protein>
    <submittedName>
        <fullName>Galactose binding lectin</fullName>
    </submittedName>
</protein>
<reference key="1">
    <citation type="journal article" date="1993" name="Insect Biochem. Mol. Biol.">
        <authorList>
            <person name="Boucias D.G."/>
            <person name="Pendland J.C."/>
        </authorList>
    </citation>
    <scope>PROTEIN SEQUENCE</scope>
</reference>
<organism>
    <name type="scientific">Spodoptera exigua</name>
    <name type="common">Beet armyworm</name>
    <name type="synonym">Noctua fulgens</name>
    <dbReference type="NCBI Taxonomy" id="7107"/>
    <lineage>
        <taxon>Eukaryota</taxon>
        <taxon>Metazoa</taxon>
        <taxon>Ecdysozoa</taxon>
        <taxon>Arthropoda</taxon>
        <taxon>Hexapoda</taxon>
        <taxon>Insecta</taxon>
        <taxon>Pterygota</taxon>
        <taxon>Neoptera</taxon>
        <taxon>Endopterygota</taxon>
        <taxon>Lepidoptera</taxon>
        <taxon>Glossata</taxon>
        <taxon>Ditrysia</taxon>
        <taxon>Noctuoidea</taxon>
        <taxon>Noctuidae</taxon>
        <taxon>Amphipyrinae</taxon>
        <taxon>Spodoptera</taxon>
    </lineage>
</organism>
<keyword id="KW-0903">Direct protein sequencing</keyword>
<proteinExistence type="evidence at protein level"/>